<evidence type="ECO:0000313" key="2">
    <source>
        <dbReference type="EMBL" id="SUB26117.1"/>
    </source>
</evidence>
<keyword evidence="1" id="KW-0472">Membrane</keyword>
<dbReference type="EMBL" id="SNXJ01000010">
    <property type="protein sequence ID" value="TDP27657.1"/>
    <property type="molecule type" value="Genomic_DNA"/>
</dbReference>
<reference evidence="3 5" key="2">
    <citation type="submission" date="2019-03" db="EMBL/GenBank/DDBJ databases">
        <title>Genomic Encyclopedia of Type Strains, Phase IV (KMG-IV): sequencing the most valuable type-strain genomes for metagenomic binning, comparative biology and taxonomic classification.</title>
        <authorList>
            <person name="Goeker M."/>
        </authorList>
    </citation>
    <scope>NUCLEOTIDE SEQUENCE [LARGE SCALE GENOMIC DNA]</scope>
    <source>
        <strain evidence="3 5">DSM 17481</strain>
    </source>
</reference>
<keyword evidence="5" id="KW-1185">Reference proteome</keyword>
<organism evidence="2 4">
    <name type="scientific">Avibacterium gallinarum</name>
    <name type="common">Pasteurella gallinarum</name>
    <dbReference type="NCBI Taxonomy" id="755"/>
    <lineage>
        <taxon>Bacteria</taxon>
        <taxon>Pseudomonadati</taxon>
        <taxon>Pseudomonadota</taxon>
        <taxon>Gammaproteobacteria</taxon>
        <taxon>Pasteurellales</taxon>
        <taxon>Pasteurellaceae</taxon>
        <taxon>Avibacterium</taxon>
    </lineage>
</organism>
<sequence>MIDDDKFFNDSLLIYKEKKKDEGYRLSLENLFTNPILKYITYGLLLFFYFSYV</sequence>
<dbReference type="AlphaFoldDB" id="A0A379AUV2"/>
<accession>A0A379AUV2</accession>
<dbReference type="EMBL" id="UGSQ01000003">
    <property type="protein sequence ID" value="SUB26117.1"/>
    <property type="molecule type" value="Genomic_DNA"/>
</dbReference>
<evidence type="ECO:0000256" key="1">
    <source>
        <dbReference type="SAM" id="Phobius"/>
    </source>
</evidence>
<evidence type="ECO:0000313" key="3">
    <source>
        <dbReference type="EMBL" id="TDP27657.1"/>
    </source>
</evidence>
<dbReference type="Proteomes" id="UP000294683">
    <property type="component" value="Unassembled WGS sequence"/>
</dbReference>
<gene>
    <name evidence="3" type="ORF">EV689_11032</name>
    <name evidence="2" type="ORF">NCTC11188_00453</name>
</gene>
<feature type="transmembrane region" description="Helical" evidence="1">
    <location>
        <begin position="36"/>
        <end position="52"/>
    </location>
</feature>
<keyword evidence="1" id="KW-0812">Transmembrane</keyword>
<name>A0A379AUV2_AVIGA</name>
<keyword evidence="1" id="KW-1133">Transmembrane helix</keyword>
<evidence type="ECO:0000313" key="5">
    <source>
        <dbReference type="Proteomes" id="UP000294683"/>
    </source>
</evidence>
<protein>
    <submittedName>
        <fullName evidence="2">Uncharacterized protein</fullName>
    </submittedName>
</protein>
<dbReference type="Proteomes" id="UP000255113">
    <property type="component" value="Unassembled WGS sequence"/>
</dbReference>
<proteinExistence type="predicted"/>
<reference evidence="2 4" key="1">
    <citation type="submission" date="2018-06" db="EMBL/GenBank/DDBJ databases">
        <authorList>
            <consortium name="Pathogen Informatics"/>
            <person name="Doyle S."/>
        </authorList>
    </citation>
    <scope>NUCLEOTIDE SEQUENCE [LARGE SCALE GENOMIC DNA]</scope>
    <source>
        <strain evidence="2 4">NCTC11188</strain>
    </source>
</reference>
<evidence type="ECO:0000313" key="4">
    <source>
        <dbReference type="Proteomes" id="UP000255113"/>
    </source>
</evidence>